<evidence type="ECO:0000256" key="3">
    <source>
        <dbReference type="ARBA" id="ARBA00022452"/>
    </source>
</evidence>
<dbReference type="Gene3D" id="2.60.40.1120">
    <property type="entry name" value="Carboxypeptidase-like, regulatory domain"/>
    <property type="match status" value="1"/>
</dbReference>
<proteinExistence type="inferred from homology"/>
<evidence type="ECO:0000256" key="2">
    <source>
        <dbReference type="ARBA" id="ARBA00022448"/>
    </source>
</evidence>
<dbReference type="NCBIfam" id="TIGR04056">
    <property type="entry name" value="OMP_RagA_SusC"/>
    <property type="match status" value="1"/>
</dbReference>
<evidence type="ECO:0000256" key="6">
    <source>
        <dbReference type="ARBA" id="ARBA00023237"/>
    </source>
</evidence>
<dbReference type="InterPro" id="IPR023996">
    <property type="entry name" value="TonB-dep_OMP_SusC/RagA"/>
</dbReference>
<evidence type="ECO:0000313" key="10">
    <source>
        <dbReference type="Proteomes" id="UP000441754"/>
    </source>
</evidence>
<evidence type="ECO:0000256" key="4">
    <source>
        <dbReference type="ARBA" id="ARBA00022692"/>
    </source>
</evidence>
<dbReference type="InterPro" id="IPR037066">
    <property type="entry name" value="Plug_dom_sf"/>
</dbReference>
<dbReference type="Pfam" id="PF13715">
    <property type="entry name" value="CarbopepD_reg_2"/>
    <property type="match status" value="1"/>
</dbReference>
<dbReference type="InterPro" id="IPR023997">
    <property type="entry name" value="TonB-dep_OMP_SusC/RagA_CS"/>
</dbReference>
<dbReference type="Pfam" id="PF07715">
    <property type="entry name" value="Plug"/>
    <property type="match status" value="1"/>
</dbReference>
<organism evidence="9 10">
    <name type="scientific">Larkinella terrae</name>
    <dbReference type="NCBI Taxonomy" id="2025311"/>
    <lineage>
        <taxon>Bacteria</taxon>
        <taxon>Pseudomonadati</taxon>
        <taxon>Bacteroidota</taxon>
        <taxon>Cytophagia</taxon>
        <taxon>Cytophagales</taxon>
        <taxon>Spirosomataceae</taxon>
        <taxon>Larkinella</taxon>
    </lineage>
</organism>
<feature type="domain" description="TonB-dependent receptor plug" evidence="8">
    <location>
        <begin position="124"/>
        <end position="232"/>
    </location>
</feature>
<dbReference type="Gene3D" id="2.170.130.10">
    <property type="entry name" value="TonB-dependent receptor, plug domain"/>
    <property type="match status" value="1"/>
</dbReference>
<dbReference type="AlphaFoldDB" id="A0A7K0ESW5"/>
<dbReference type="InterPro" id="IPR012910">
    <property type="entry name" value="Plug_dom"/>
</dbReference>
<keyword evidence="6 7" id="KW-0998">Cell outer membrane</keyword>
<dbReference type="OrthoDB" id="9768177at2"/>
<keyword evidence="3 7" id="KW-1134">Transmembrane beta strand</keyword>
<dbReference type="NCBIfam" id="TIGR04057">
    <property type="entry name" value="SusC_RagA_signa"/>
    <property type="match status" value="1"/>
</dbReference>
<dbReference type="Gene3D" id="2.40.170.20">
    <property type="entry name" value="TonB-dependent receptor, beta-barrel domain"/>
    <property type="match status" value="1"/>
</dbReference>
<dbReference type="RefSeq" id="WP_154177931.1">
    <property type="nucleotide sequence ID" value="NZ_WJXZ01000014.1"/>
</dbReference>
<accession>A0A7K0ESW5</accession>
<comment type="similarity">
    <text evidence="7">Belongs to the TonB-dependent receptor family.</text>
</comment>
<keyword evidence="2 7" id="KW-0813">Transport</keyword>
<dbReference type="InterPro" id="IPR039426">
    <property type="entry name" value="TonB-dep_rcpt-like"/>
</dbReference>
<dbReference type="FunFam" id="2.170.130.10:FF:000008">
    <property type="entry name" value="SusC/RagA family TonB-linked outer membrane protein"/>
    <property type="match status" value="1"/>
</dbReference>
<dbReference type="Proteomes" id="UP000441754">
    <property type="component" value="Unassembled WGS sequence"/>
</dbReference>
<protein>
    <submittedName>
        <fullName evidence="9">SusC/RagA family TonB-linked outer membrane protein</fullName>
    </submittedName>
</protein>
<evidence type="ECO:0000256" key="7">
    <source>
        <dbReference type="PROSITE-ProRule" id="PRU01360"/>
    </source>
</evidence>
<dbReference type="SUPFAM" id="SSF56935">
    <property type="entry name" value="Porins"/>
    <property type="match status" value="1"/>
</dbReference>
<dbReference type="SUPFAM" id="SSF49464">
    <property type="entry name" value="Carboxypeptidase regulatory domain-like"/>
    <property type="match status" value="1"/>
</dbReference>
<evidence type="ECO:0000256" key="1">
    <source>
        <dbReference type="ARBA" id="ARBA00004571"/>
    </source>
</evidence>
<dbReference type="GO" id="GO:0009279">
    <property type="term" value="C:cell outer membrane"/>
    <property type="evidence" value="ECO:0007669"/>
    <property type="project" value="UniProtKB-SubCell"/>
</dbReference>
<keyword evidence="4 7" id="KW-0812">Transmembrane</keyword>
<keyword evidence="5 7" id="KW-0472">Membrane</keyword>
<dbReference type="InterPro" id="IPR036942">
    <property type="entry name" value="Beta-barrel_TonB_sf"/>
</dbReference>
<dbReference type="EMBL" id="WJXZ01000014">
    <property type="protein sequence ID" value="MRS64611.1"/>
    <property type="molecule type" value="Genomic_DNA"/>
</dbReference>
<keyword evidence="10" id="KW-1185">Reference proteome</keyword>
<name>A0A7K0ESW5_9BACT</name>
<evidence type="ECO:0000313" key="9">
    <source>
        <dbReference type="EMBL" id="MRS64611.1"/>
    </source>
</evidence>
<comment type="caution">
    <text evidence="9">The sequence shown here is derived from an EMBL/GenBank/DDBJ whole genome shotgun (WGS) entry which is preliminary data.</text>
</comment>
<dbReference type="PROSITE" id="PS52016">
    <property type="entry name" value="TONB_DEPENDENT_REC_3"/>
    <property type="match status" value="1"/>
</dbReference>
<evidence type="ECO:0000256" key="5">
    <source>
        <dbReference type="ARBA" id="ARBA00023136"/>
    </source>
</evidence>
<dbReference type="InterPro" id="IPR008969">
    <property type="entry name" value="CarboxyPept-like_regulatory"/>
</dbReference>
<gene>
    <name evidence="9" type="ORF">GJJ30_25155</name>
</gene>
<comment type="subcellular location">
    <subcellularLocation>
        <location evidence="1 7">Cell outer membrane</location>
        <topology evidence="1 7">Multi-pass membrane protein</topology>
    </subcellularLocation>
</comment>
<sequence length="1057" mass="116253">MSPTSTSQRTRQLGLAFVFLCFSFVQVLAQGKAVTITGKVTDETGKPLPGVSVLIKLAKTGTISNQDGVYSLSADENATLVFSSISYETQEIPVSNRTVIDVSMLPSNKTLNEVVVVGYGTQSKRAITGAVASVGFNEFKDRSFSNVTQSLAGKIAGVNITQSQGAPGVSPIIRIRGVSSITAGTTPLFVVDGVPLENFNLNLINPQDIESVDVLKDASSAAIYGSRGANGVVLVTTKLGKIGKTNISAGYEYGVQTVIRKVPMMDAQQWIGYYIDAHNNAWVDLNPAVNKASDPNSVRSSTYRIPEEFITNPQQFGKGTDWQDVMFRVAPSHNAQLSVSGGTEKTQFLFSGSYLGQQAVLDENYYNRLSLRTNVKHQVSDKFSLGLNLSATTVFDRTEGTQGKSDVVSLAIQSDPIFPVYNENGNLGYRDPNSVWSKYIAYNDLNLWHPYSLTRFYHKQNKSFNTLATAFAEYYITNDLKFRTSINGNLFNTRLNSYRVKNQGYGYSGLLPAEGNVQSSYMLNWLSENTLTYDKRFGDHSLNVLAGYSVQKQRDEFATVTSGSFPNDLVETLNAGVVTSGSSTATEWSMISYLARAQYNFQNRYFLTAAIRRDGSSRFGRDTRWGYFPSVSAGWLLSDESFMQNVKFVNNLKVRASYGIAGNNQIPNYGAISLLSATNYVSGAALASGLTISNISNTNLKWERTGQLNIGLDFRVLNDRIGLSAEYYNSVTRDMLLNVPVPDISGFSSQLTNIGRMRNRGIELNINTKNTTGKVVWTTDLNFSRNRNTVLQLGPTNAPIIYTDFVVAVKTEVGQPISNFYGYQVDGVFKNQAAVDAAPHYSTTKPGDPIIRDVNGDGKITPDDRTTLGNFQPDFTAGLTNTVSYKGFDFSFLLQGTYGGEIVNQNFRYLGFWNNGRNMFASVDNRWRSEADPGDGKHFRATLGLTGLQDQFHSLWVEDASFTRLKNIRISYTLPASLTRRTPFRVARVYVNADNVYLWSKYTNYDPENTTYGASNYSSGSNGLNASGNAPNGAFIGVDYGSYPIPRVVTIGLKVDL</sequence>
<evidence type="ECO:0000259" key="8">
    <source>
        <dbReference type="Pfam" id="PF07715"/>
    </source>
</evidence>
<reference evidence="9 10" key="1">
    <citation type="journal article" date="2018" name="Antonie Van Leeuwenhoek">
        <title>Larkinella terrae sp. nov., isolated from soil on Jeju Island, South Korea.</title>
        <authorList>
            <person name="Ten L.N."/>
            <person name="Jeon J."/>
            <person name="Park S.J."/>
            <person name="Park S."/>
            <person name="Lee S.Y."/>
            <person name="Kim M.K."/>
            <person name="Jung H.Y."/>
        </authorList>
    </citation>
    <scope>NUCLEOTIDE SEQUENCE [LARGE SCALE GENOMIC DNA]</scope>
    <source>
        <strain evidence="9 10">KCTC 52001</strain>
    </source>
</reference>